<organism evidence="5 6">
    <name type="scientific">Agaricicola taiwanensis</name>
    <dbReference type="NCBI Taxonomy" id="591372"/>
    <lineage>
        <taxon>Bacteria</taxon>
        <taxon>Pseudomonadati</taxon>
        <taxon>Pseudomonadota</taxon>
        <taxon>Alphaproteobacteria</taxon>
        <taxon>Rhodobacterales</taxon>
        <taxon>Paracoccaceae</taxon>
        <taxon>Agaricicola</taxon>
    </lineage>
</organism>
<dbReference type="AlphaFoldDB" id="A0A8J2YG36"/>
<dbReference type="Gene3D" id="1.10.150.130">
    <property type="match status" value="1"/>
</dbReference>
<dbReference type="GO" id="GO:0015074">
    <property type="term" value="P:DNA integration"/>
    <property type="evidence" value="ECO:0007669"/>
    <property type="project" value="UniProtKB-KW"/>
</dbReference>
<dbReference type="PANTHER" id="PTHR30349">
    <property type="entry name" value="PHAGE INTEGRASE-RELATED"/>
    <property type="match status" value="1"/>
</dbReference>
<reference evidence="5" key="2">
    <citation type="submission" date="2020-09" db="EMBL/GenBank/DDBJ databases">
        <authorList>
            <person name="Sun Q."/>
            <person name="Sedlacek I."/>
        </authorList>
    </citation>
    <scope>NUCLEOTIDE SEQUENCE</scope>
    <source>
        <strain evidence="5">CCM 7684</strain>
    </source>
</reference>
<evidence type="ECO:0000313" key="5">
    <source>
        <dbReference type="EMBL" id="GGE32353.1"/>
    </source>
</evidence>
<keyword evidence="1" id="KW-0229">DNA integration</keyword>
<protein>
    <submittedName>
        <fullName evidence="5">Integrase</fullName>
    </submittedName>
</protein>
<accession>A0A8J2YG36</accession>
<evidence type="ECO:0000256" key="3">
    <source>
        <dbReference type="ARBA" id="ARBA00023172"/>
    </source>
</evidence>
<dbReference type="InterPro" id="IPR013762">
    <property type="entry name" value="Integrase-like_cat_sf"/>
</dbReference>
<comment type="caution">
    <text evidence="5">The sequence shown here is derived from an EMBL/GenBank/DDBJ whole genome shotgun (WGS) entry which is preliminary data.</text>
</comment>
<dbReference type="EMBL" id="BMCP01000001">
    <property type="protein sequence ID" value="GGE32353.1"/>
    <property type="molecule type" value="Genomic_DNA"/>
</dbReference>
<evidence type="ECO:0000256" key="2">
    <source>
        <dbReference type="ARBA" id="ARBA00023125"/>
    </source>
</evidence>
<dbReference type="RefSeq" id="WP_188408300.1">
    <property type="nucleotide sequence ID" value="NZ_BMCP01000001.1"/>
</dbReference>
<dbReference type="Pfam" id="PF00589">
    <property type="entry name" value="Phage_integrase"/>
    <property type="match status" value="1"/>
</dbReference>
<evidence type="ECO:0000256" key="1">
    <source>
        <dbReference type="ARBA" id="ARBA00022908"/>
    </source>
</evidence>
<reference evidence="5" key="1">
    <citation type="journal article" date="2014" name="Int. J. Syst. Evol. Microbiol.">
        <title>Complete genome sequence of Corynebacterium casei LMG S-19264T (=DSM 44701T), isolated from a smear-ripened cheese.</title>
        <authorList>
            <consortium name="US DOE Joint Genome Institute (JGI-PGF)"/>
            <person name="Walter F."/>
            <person name="Albersmeier A."/>
            <person name="Kalinowski J."/>
            <person name="Ruckert C."/>
        </authorList>
    </citation>
    <scope>NUCLEOTIDE SEQUENCE</scope>
    <source>
        <strain evidence="5">CCM 7684</strain>
    </source>
</reference>
<dbReference type="Gene3D" id="1.10.443.10">
    <property type="entry name" value="Intergrase catalytic core"/>
    <property type="match status" value="1"/>
</dbReference>
<dbReference type="InterPro" id="IPR050090">
    <property type="entry name" value="Tyrosine_recombinase_XerCD"/>
</dbReference>
<dbReference type="PANTHER" id="PTHR30349:SF94">
    <property type="entry name" value="INTEGRASE_RECOMBINASE HI_1414-RELATED"/>
    <property type="match status" value="1"/>
</dbReference>
<proteinExistence type="predicted"/>
<dbReference type="InterPro" id="IPR011010">
    <property type="entry name" value="DNA_brk_join_enz"/>
</dbReference>
<evidence type="ECO:0000313" key="6">
    <source>
        <dbReference type="Proteomes" id="UP000602745"/>
    </source>
</evidence>
<evidence type="ECO:0000259" key="4">
    <source>
        <dbReference type="PROSITE" id="PS51898"/>
    </source>
</evidence>
<dbReference type="GO" id="GO:0003677">
    <property type="term" value="F:DNA binding"/>
    <property type="evidence" value="ECO:0007669"/>
    <property type="project" value="UniProtKB-KW"/>
</dbReference>
<dbReference type="InterPro" id="IPR002104">
    <property type="entry name" value="Integrase_catalytic"/>
</dbReference>
<keyword evidence="2" id="KW-0238">DNA-binding</keyword>
<keyword evidence="3" id="KW-0233">DNA recombination</keyword>
<dbReference type="SUPFAM" id="SSF56349">
    <property type="entry name" value="DNA breaking-rejoining enzymes"/>
    <property type="match status" value="1"/>
</dbReference>
<gene>
    <name evidence="5" type="ORF">GCM10007276_06990</name>
</gene>
<dbReference type="GO" id="GO:0006310">
    <property type="term" value="P:DNA recombination"/>
    <property type="evidence" value="ECO:0007669"/>
    <property type="project" value="UniProtKB-KW"/>
</dbReference>
<sequence length="326" mass="38298">MATIRKHRDKFQVQIRRKGFPAISRSFNRMSDAKEWARQMESQADRRGMAGDPRELERITLFDVITRYRDTVTPTKRGHAVEHTFLTAFLRHPICRKRLSDVTTADFIAYRDERLASVSPHTVKRQLGPIRNMFEVARDEWGLPINENPLARLKINLQPNQRERRLVSNEYQRLMIAASDRRCGMVARIMVFAVETAMRRGEILAMRWDHINFERRTLLIPSTKNGHARTIALSVRAMAMLTPHTQPNVFPMTANALRLAWERIRLRCEVEDIHFHDLRHEGISRFFEMSLTVPEAQLMSGHRDMRMLQRYSHAAREQIHQKLASR</sequence>
<name>A0A8J2YG36_9RHOB</name>
<dbReference type="PROSITE" id="PS51898">
    <property type="entry name" value="TYR_RECOMBINASE"/>
    <property type="match status" value="1"/>
</dbReference>
<feature type="domain" description="Tyr recombinase" evidence="4">
    <location>
        <begin position="162"/>
        <end position="324"/>
    </location>
</feature>
<dbReference type="Proteomes" id="UP000602745">
    <property type="component" value="Unassembled WGS sequence"/>
</dbReference>
<keyword evidence="6" id="KW-1185">Reference proteome</keyword>
<dbReference type="CDD" id="cd00796">
    <property type="entry name" value="INT_Rci_Hp1_C"/>
    <property type="match status" value="1"/>
</dbReference>
<dbReference type="InterPro" id="IPR010998">
    <property type="entry name" value="Integrase_recombinase_N"/>
</dbReference>